<sequence>MATRSNLLRSSWRFAVVGLTSNLLGYLLFVVLSLFGASAFIALTASFLLSMVISYFGNRGFTFAHQGAAGRSAAKFLAVAAFAYAFNFGILMALCTALGLPANRGAVLCHRLRSTMHFHADAFMGISIRQD</sequence>
<evidence type="ECO:0000313" key="9">
    <source>
        <dbReference type="Proteomes" id="UP000002007"/>
    </source>
</evidence>
<dbReference type="Pfam" id="PF04138">
    <property type="entry name" value="GtrA_DPMS_TM"/>
    <property type="match status" value="1"/>
</dbReference>
<evidence type="ECO:0000256" key="6">
    <source>
        <dbReference type="SAM" id="Phobius"/>
    </source>
</evidence>
<keyword evidence="5 6" id="KW-0472">Membrane</keyword>
<dbReference type="EMBL" id="CP000910">
    <property type="protein sequence ID" value="ABY21817.1"/>
    <property type="molecule type" value="Genomic_DNA"/>
</dbReference>
<dbReference type="PANTHER" id="PTHR38459:SF1">
    <property type="entry name" value="PROPHAGE BACTOPRENOL-LINKED GLUCOSE TRANSLOCASE HOMOLOG"/>
    <property type="match status" value="1"/>
</dbReference>
<evidence type="ECO:0000256" key="1">
    <source>
        <dbReference type="ARBA" id="ARBA00004141"/>
    </source>
</evidence>
<dbReference type="InterPro" id="IPR007267">
    <property type="entry name" value="GtrA_DPMS_TM"/>
</dbReference>
<keyword evidence="4 6" id="KW-1133">Transmembrane helix</keyword>
<dbReference type="STRING" id="288705.RSal33209_0060"/>
<proteinExistence type="inferred from homology"/>
<dbReference type="PANTHER" id="PTHR38459">
    <property type="entry name" value="PROPHAGE BACTOPRENOL-LINKED GLUCOSE TRANSLOCASE HOMOLOG"/>
    <property type="match status" value="1"/>
</dbReference>
<keyword evidence="9" id="KW-1185">Reference proteome</keyword>
<dbReference type="InterPro" id="IPR051401">
    <property type="entry name" value="GtrA_CellWall_Glycosyl"/>
</dbReference>
<evidence type="ECO:0000313" key="8">
    <source>
        <dbReference type="EMBL" id="ABY21817.1"/>
    </source>
</evidence>
<evidence type="ECO:0000256" key="3">
    <source>
        <dbReference type="ARBA" id="ARBA00022692"/>
    </source>
</evidence>
<dbReference type="GO" id="GO:0000271">
    <property type="term" value="P:polysaccharide biosynthetic process"/>
    <property type="evidence" value="ECO:0007669"/>
    <property type="project" value="InterPro"/>
</dbReference>
<feature type="domain" description="GtrA/DPMS transmembrane" evidence="7">
    <location>
        <begin position="13"/>
        <end position="104"/>
    </location>
</feature>
<dbReference type="eggNOG" id="COG2246">
    <property type="taxonomic scope" value="Bacteria"/>
</dbReference>
<comment type="similarity">
    <text evidence="2">Belongs to the GtrA family.</text>
</comment>
<protein>
    <submittedName>
        <fullName evidence="8">Hypothetical membrane protein</fullName>
    </submittedName>
</protein>
<dbReference type="HOGENOM" id="CLU_1925867_0_0_11"/>
<evidence type="ECO:0000256" key="2">
    <source>
        <dbReference type="ARBA" id="ARBA00009399"/>
    </source>
</evidence>
<dbReference type="Proteomes" id="UP000002007">
    <property type="component" value="Chromosome"/>
</dbReference>
<feature type="transmembrane region" description="Helical" evidence="6">
    <location>
        <begin position="37"/>
        <end position="56"/>
    </location>
</feature>
<evidence type="ECO:0000256" key="5">
    <source>
        <dbReference type="ARBA" id="ARBA00023136"/>
    </source>
</evidence>
<dbReference type="KEGG" id="rsa:RSal33209_0060"/>
<feature type="transmembrane region" description="Helical" evidence="6">
    <location>
        <begin position="76"/>
        <end position="100"/>
    </location>
</feature>
<gene>
    <name evidence="8" type="ordered locus">RSal33209_0060</name>
</gene>
<dbReference type="GO" id="GO:0005886">
    <property type="term" value="C:plasma membrane"/>
    <property type="evidence" value="ECO:0007669"/>
    <property type="project" value="TreeGrafter"/>
</dbReference>
<reference evidence="9" key="1">
    <citation type="journal article" date="2008" name="J. Bacteriol.">
        <title>Genome sequence of the fish pathogen Renibacterium salmoninarum suggests reductive evolution away from an environmental Arthrobacter ancestor.</title>
        <authorList>
            <person name="Wiens G.D."/>
            <person name="Rockey D.D."/>
            <person name="Wu Z."/>
            <person name="Chang J."/>
            <person name="Levy R."/>
            <person name="Crane S."/>
            <person name="Chen D.S."/>
            <person name="Capri G.R."/>
            <person name="Burnett J.R."/>
            <person name="Sudheesh P.S."/>
            <person name="Schipma M.J."/>
            <person name="Burd H."/>
            <person name="Bhattacharyya A."/>
            <person name="Rhodes L.D."/>
            <person name="Kaul R."/>
            <person name="Strom M.S."/>
        </authorList>
    </citation>
    <scope>NUCLEOTIDE SEQUENCE [LARGE SCALE GENOMIC DNA]</scope>
    <source>
        <strain evidence="9">ATCC 33209 / DSM 20767 / JCM 11484 / NBRC 15589 / NCIMB 2235</strain>
    </source>
</reference>
<evidence type="ECO:0000259" key="7">
    <source>
        <dbReference type="Pfam" id="PF04138"/>
    </source>
</evidence>
<dbReference type="AlphaFoldDB" id="A9WLN7"/>
<keyword evidence="3 6" id="KW-0812">Transmembrane</keyword>
<dbReference type="RefSeq" id="WP_012243525.1">
    <property type="nucleotide sequence ID" value="NC_010168.1"/>
</dbReference>
<feature type="transmembrane region" description="Helical" evidence="6">
    <location>
        <begin position="12"/>
        <end position="31"/>
    </location>
</feature>
<name>A9WLN7_RENSM</name>
<evidence type="ECO:0000256" key="4">
    <source>
        <dbReference type="ARBA" id="ARBA00022989"/>
    </source>
</evidence>
<comment type="subcellular location">
    <subcellularLocation>
        <location evidence="1">Membrane</location>
        <topology evidence="1">Multi-pass membrane protein</topology>
    </subcellularLocation>
</comment>
<accession>A9WLN7</accession>
<organism evidence="8 9">
    <name type="scientific">Renibacterium salmoninarum (strain ATCC 33209 / DSM 20767 / JCM 11484 / NBRC 15589 / NCIMB 2235)</name>
    <dbReference type="NCBI Taxonomy" id="288705"/>
    <lineage>
        <taxon>Bacteria</taxon>
        <taxon>Bacillati</taxon>
        <taxon>Actinomycetota</taxon>
        <taxon>Actinomycetes</taxon>
        <taxon>Micrococcales</taxon>
        <taxon>Micrococcaceae</taxon>
        <taxon>Renibacterium</taxon>
    </lineage>
</organism>